<feature type="non-terminal residue" evidence="1">
    <location>
        <position position="114"/>
    </location>
</feature>
<dbReference type="AlphaFoldDB" id="A0A1A8ECA4"/>
<organism evidence="1">
    <name type="scientific">Nothobranchius kadleci</name>
    <name type="common">African annual killifish</name>
    <dbReference type="NCBI Taxonomy" id="1051664"/>
    <lineage>
        <taxon>Eukaryota</taxon>
        <taxon>Metazoa</taxon>
        <taxon>Chordata</taxon>
        <taxon>Craniata</taxon>
        <taxon>Vertebrata</taxon>
        <taxon>Euteleostomi</taxon>
        <taxon>Actinopterygii</taxon>
        <taxon>Neopterygii</taxon>
        <taxon>Teleostei</taxon>
        <taxon>Neoteleostei</taxon>
        <taxon>Acanthomorphata</taxon>
        <taxon>Ovalentaria</taxon>
        <taxon>Atherinomorphae</taxon>
        <taxon>Cyprinodontiformes</taxon>
        <taxon>Nothobranchiidae</taxon>
        <taxon>Nothobranchius</taxon>
    </lineage>
</organism>
<sequence length="114" mass="13087">ELLKIKCRFNSSGRLDRDPLIFRQKITFGGSRHYLKWSLATTLRDVGVYSPEDEESVFKTSWMRKSRTMFKQRPSHPAGNKSLAQLGAGKEEASFSCGNNNLTFHRIKIIKIPQ</sequence>
<accession>A0A1A8ECA4</accession>
<evidence type="ECO:0000313" key="1">
    <source>
        <dbReference type="EMBL" id="SBQ43558.1"/>
    </source>
</evidence>
<name>A0A1A8ECA4_NOTKA</name>
<reference evidence="1" key="2">
    <citation type="submission" date="2016-06" db="EMBL/GenBank/DDBJ databases">
        <title>The genome of a short-lived fish provides insights into sex chromosome evolution and the genetic control of aging.</title>
        <authorList>
            <person name="Reichwald K."/>
            <person name="Felder M."/>
            <person name="Petzold A."/>
            <person name="Koch P."/>
            <person name="Groth M."/>
            <person name="Platzer M."/>
        </authorList>
    </citation>
    <scope>NUCLEOTIDE SEQUENCE</scope>
    <source>
        <tissue evidence="1">Brain</tissue>
    </source>
</reference>
<protein>
    <submittedName>
        <fullName evidence="1">NAD(P) dependent steroid dehydrogenase-like</fullName>
    </submittedName>
</protein>
<gene>
    <name evidence="1" type="primary">NSDHL</name>
</gene>
<reference evidence="1" key="1">
    <citation type="submission" date="2016-05" db="EMBL/GenBank/DDBJ databases">
        <authorList>
            <person name="Lavstsen T."/>
            <person name="Jespersen J.S."/>
        </authorList>
    </citation>
    <scope>NUCLEOTIDE SEQUENCE</scope>
    <source>
        <tissue evidence="1">Brain</tissue>
    </source>
</reference>
<feature type="non-terminal residue" evidence="1">
    <location>
        <position position="1"/>
    </location>
</feature>
<proteinExistence type="predicted"/>
<dbReference type="EMBL" id="HAEA01015078">
    <property type="protein sequence ID" value="SBQ43558.1"/>
    <property type="molecule type" value="Transcribed_RNA"/>
</dbReference>